<dbReference type="InterPro" id="IPR045093">
    <property type="entry name" value="Cullin"/>
</dbReference>
<evidence type="ECO:0000313" key="4">
    <source>
        <dbReference type="Proteomes" id="UP000789831"/>
    </source>
</evidence>
<dbReference type="Proteomes" id="UP000789831">
    <property type="component" value="Unassembled WGS sequence"/>
</dbReference>
<gene>
    <name evidence="3" type="ORF">AGERDE_LOCUS10203</name>
</gene>
<dbReference type="InterPro" id="IPR016159">
    <property type="entry name" value="Cullin_repeat-like_dom_sf"/>
</dbReference>
<keyword evidence="4" id="KW-1185">Reference proteome</keyword>
<dbReference type="Gene3D" id="1.20.1310.10">
    <property type="entry name" value="Cullin Repeats"/>
    <property type="match status" value="1"/>
</dbReference>
<organism evidence="3 4">
    <name type="scientific">Ambispora gerdemannii</name>
    <dbReference type="NCBI Taxonomy" id="144530"/>
    <lineage>
        <taxon>Eukaryota</taxon>
        <taxon>Fungi</taxon>
        <taxon>Fungi incertae sedis</taxon>
        <taxon>Mucoromycota</taxon>
        <taxon>Glomeromycotina</taxon>
        <taxon>Glomeromycetes</taxon>
        <taxon>Archaeosporales</taxon>
        <taxon>Ambisporaceae</taxon>
        <taxon>Ambispora</taxon>
    </lineage>
</organism>
<dbReference type="InterPro" id="IPR001373">
    <property type="entry name" value="Cullin_N"/>
</dbReference>
<proteinExistence type="inferred from homology"/>
<dbReference type="GO" id="GO:0006511">
    <property type="term" value="P:ubiquitin-dependent protein catabolic process"/>
    <property type="evidence" value="ECO:0007669"/>
    <property type="project" value="InterPro"/>
</dbReference>
<evidence type="ECO:0000313" key="3">
    <source>
        <dbReference type="EMBL" id="CAG8624160.1"/>
    </source>
</evidence>
<dbReference type="Pfam" id="PF00888">
    <property type="entry name" value="Cullin"/>
    <property type="match status" value="1"/>
</dbReference>
<evidence type="ECO:0000259" key="2">
    <source>
        <dbReference type="Pfam" id="PF00888"/>
    </source>
</evidence>
<dbReference type="AlphaFoldDB" id="A0A9N9D3R6"/>
<feature type="domain" description="Cullin N-terminal" evidence="2">
    <location>
        <begin position="18"/>
        <end position="232"/>
    </location>
</feature>
<dbReference type="EMBL" id="CAJVPL010003003">
    <property type="protein sequence ID" value="CAG8624160.1"/>
    <property type="molecule type" value="Genomic_DNA"/>
</dbReference>
<name>A0A9N9D3R6_9GLOM</name>
<dbReference type="GO" id="GO:0031625">
    <property type="term" value="F:ubiquitin protein ligase binding"/>
    <property type="evidence" value="ECO:0007669"/>
    <property type="project" value="InterPro"/>
</dbReference>
<evidence type="ECO:0000256" key="1">
    <source>
        <dbReference type="ARBA" id="ARBA00006019"/>
    </source>
</evidence>
<comment type="caution">
    <text evidence="3">The sequence shown here is derived from an EMBL/GenBank/DDBJ whole genome shotgun (WGS) entry which is preliminary data.</text>
</comment>
<accession>A0A9N9D3R6</accession>
<dbReference type="PANTHER" id="PTHR11932">
    <property type="entry name" value="CULLIN"/>
    <property type="match status" value="1"/>
</dbReference>
<reference evidence="3" key="1">
    <citation type="submission" date="2021-06" db="EMBL/GenBank/DDBJ databases">
        <authorList>
            <person name="Kallberg Y."/>
            <person name="Tangrot J."/>
            <person name="Rosling A."/>
        </authorList>
    </citation>
    <scope>NUCLEOTIDE SEQUENCE</scope>
    <source>
        <strain evidence="3">MT106</strain>
    </source>
</reference>
<comment type="similarity">
    <text evidence="1">Belongs to the cullin family.</text>
</comment>
<dbReference type="OrthoDB" id="27073at2759"/>
<dbReference type="SUPFAM" id="SSF74788">
    <property type="entry name" value="Cullin repeat-like"/>
    <property type="match status" value="1"/>
</dbReference>
<sequence length="237" mass="27823">MSSTITTLPSPNDLEATWSFLESGIDQIMNGTEQRVDYKRYMDLYTYPRRRLSVFYDTPVRQKKHTILTIMIILVKFSHITYLSLTLSLHTNDADVFTIIVQLRGAYLKGSDLYARLVSYLERHLTPIRTELEQYTDESLLRCYTKQWKKYNTASSYVHHAFRFLNRHWIKREIDEGNKTVHDVYTLTLISWRDNVFSAIQHNVMDAVKMLRQRQGNGETVETGFIELVVESIGNNL</sequence>
<protein>
    <submittedName>
        <fullName evidence="3">3123_t:CDS:1</fullName>
    </submittedName>
</protein>